<dbReference type="Gene3D" id="2.130.10.10">
    <property type="entry name" value="YVTN repeat-like/Quinoprotein amine dehydrogenase"/>
    <property type="match status" value="2"/>
</dbReference>
<feature type="chain" id="PRO_5035291433" description="YNCE-like beta-propeller domain-containing protein" evidence="2">
    <location>
        <begin position="20"/>
        <end position="333"/>
    </location>
</feature>
<evidence type="ECO:0000313" key="5">
    <source>
        <dbReference type="Proteomes" id="UP000634004"/>
    </source>
</evidence>
<dbReference type="Pfam" id="PF21783">
    <property type="entry name" value="YNCE"/>
    <property type="match status" value="1"/>
</dbReference>
<dbReference type="PANTHER" id="PTHR47197:SF3">
    <property type="entry name" value="DIHYDRO-HEME D1 DEHYDROGENASE"/>
    <property type="match status" value="1"/>
</dbReference>
<dbReference type="InterPro" id="IPR011964">
    <property type="entry name" value="YVTN_b-propeller_repeat"/>
</dbReference>
<feature type="signal peptide" evidence="2">
    <location>
        <begin position="1"/>
        <end position="19"/>
    </location>
</feature>
<sequence>MKHWLFGSAILLAACAANGEPAQSDAPQNIANSPSPLLLVGNKGEDTVSFIDLMSGEELARVPTSHGWPHEIVPSPDKTQAAVVNYQDHHIDIFDLDRRVIVETIDLGEHTRPHGIQWLDDGRIIASTEGNQSIVEIAPDRTIVGIQTNEAGTHMVKVSPDGTKAYTANLGAGSISLIDLETDTLIKTVPAGAGTEGIDLTPDGTELWISNREANTVIVYDAATLEQIDSLEVGKFPLRLQISPDGRYAVTSNLLDGSLSVIDVETRRMLRTILVSGGSSAAQVTILFSDDGEHIYVAETGVNTVADVEFKSGVVVRRLPAGRQGDGLAIITR</sequence>
<dbReference type="PANTHER" id="PTHR47197">
    <property type="entry name" value="PROTEIN NIRF"/>
    <property type="match status" value="1"/>
</dbReference>
<name>A0A8J3CRD4_9PROT</name>
<proteinExistence type="predicted"/>
<dbReference type="InterPro" id="IPR051200">
    <property type="entry name" value="Host-pathogen_enzymatic-act"/>
</dbReference>
<accession>A0A8J3CRD4</accession>
<evidence type="ECO:0000259" key="3">
    <source>
        <dbReference type="Pfam" id="PF21783"/>
    </source>
</evidence>
<dbReference type="NCBIfam" id="TIGR02276">
    <property type="entry name" value="beta_rpt_yvtn"/>
    <property type="match status" value="1"/>
</dbReference>
<dbReference type="RefSeq" id="WP_189498329.1">
    <property type="nucleotide sequence ID" value="NZ_BMZH01000009.1"/>
</dbReference>
<evidence type="ECO:0000256" key="2">
    <source>
        <dbReference type="SAM" id="SignalP"/>
    </source>
</evidence>
<evidence type="ECO:0000313" key="4">
    <source>
        <dbReference type="EMBL" id="GHA98437.1"/>
    </source>
</evidence>
<dbReference type="Proteomes" id="UP000634004">
    <property type="component" value="Unassembled WGS sequence"/>
</dbReference>
<dbReference type="InterPro" id="IPR048433">
    <property type="entry name" value="YNCE-like_beta-prop"/>
</dbReference>
<reference evidence="4" key="1">
    <citation type="journal article" date="2014" name="Int. J. Syst. Evol. Microbiol.">
        <title>Complete genome sequence of Corynebacterium casei LMG S-19264T (=DSM 44701T), isolated from a smear-ripened cheese.</title>
        <authorList>
            <consortium name="US DOE Joint Genome Institute (JGI-PGF)"/>
            <person name="Walter F."/>
            <person name="Albersmeier A."/>
            <person name="Kalinowski J."/>
            <person name="Ruckert C."/>
        </authorList>
    </citation>
    <scope>NUCLEOTIDE SEQUENCE</scope>
    <source>
        <strain evidence="4">KCTC 32513</strain>
    </source>
</reference>
<gene>
    <name evidence="4" type="ORF">GCM10009069_21650</name>
</gene>
<dbReference type="EMBL" id="BMZH01000009">
    <property type="protein sequence ID" value="GHA98437.1"/>
    <property type="molecule type" value="Genomic_DNA"/>
</dbReference>
<dbReference type="AlphaFoldDB" id="A0A8J3CRD4"/>
<dbReference type="InterPro" id="IPR011048">
    <property type="entry name" value="Haem_d1_sf"/>
</dbReference>
<evidence type="ECO:0000256" key="1">
    <source>
        <dbReference type="ARBA" id="ARBA00022729"/>
    </source>
</evidence>
<feature type="domain" description="YNCE-like beta-propeller" evidence="3">
    <location>
        <begin position="146"/>
        <end position="237"/>
    </location>
</feature>
<reference evidence="4" key="2">
    <citation type="submission" date="2020-09" db="EMBL/GenBank/DDBJ databases">
        <authorList>
            <person name="Sun Q."/>
            <person name="Kim S."/>
        </authorList>
    </citation>
    <scope>NUCLEOTIDE SEQUENCE</scope>
    <source>
        <strain evidence="4">KCTC 32513</strain>
    </source>
</reference>
<dbReference type="PROSITE" id="PS51257">
    <property type="entry name" value="PROKAR_LIPOPROTEIN"/>
    <property type="match status" value="1"/>
</dbReference>
<organism evidence="4 5">
    <name type="scientific">Algimonas arctica</name>
    <dbReference type="NCBI Taxonomy" id="1479486"/>
    <lineage>
        <taxon>Bacteria</taxon>
        <taxon>Pseudomonadati</taxon>
        <taxon>Pseudomonadota</taxon>
        <taxon>Alphaproteobacteria</taxon>
        <taxon>Maricaulales</taxon>
        <taxon>Robiginitomaculaceae</taxon>
        <taxon>Algimonas</taxon>
    </lineage>
</organism>
<protein>
    <recommendedName>
        <fullName evidence="3">YNCE-like beta-propeller domain-containing protein</fullName>
    </recommendedName>
</protein>
<keyword evidence="5" id="KW-1185">Reference proteome</keyword>
<keyword evidence="1 2" id="KW-0732">Signal</keyword>
<dbReference type="InterPro" id="IPR015943">
    <property type="entry name" value="WD40/YVTN_repeat-like_dom_sf"/>
</dbReference>
<dbReference type="SUPFAM" id="SSF51004">
    <property type="entry name" value="C-terminal (heme d1) domain of cytochrome cd1-nitrite reductase"/>
    <property type="match status" value="1"/>
</dbReference>
<comment type="caution">
    <text evidence="4">The sequence shown here is derived from an EMBL/GenBank/DDBJ whole genome shotgun (WGS) entry which is preliminary data.</text>
</comment>